<feature type="coiled-coil region" evidence="1">
    <location>
        <begin position="362"/>
        <end position="389"/>
    </location>
</feature>
<name>A0A3G8YHK6_9DEIO</name>
<sequence>MTERSELILTNGLGDPLIKLREAQSIDLLDCQPFALSAEQKQQLGNAIQGAARAAVSSAPALAAANTYRLVLSPEMHSALQKGVGEFMRVDGGLVGHVRNIETGKLIGAGHFKPLQLTRFAAVATIAFQVASMVTAQYYLHNINQNLKSINHKLDGLQEFLETQATGRIIALLKAVERNFKLLQARPLDVEERHATFEDIRHIIREAEGQMAQHSMPLQNLQAALETSTQFNLEAAKQSLVEHSKHMNTALFAARANLMALHVGLQAGWALDRLNLHRESLSEALSVLDAATTTFDRALKHVESRVETKKVVGDQPSFWVSLAMVTPVVSALLMGTRMVQEHQKKRTGQQRDQFVTERTPALKLHREMIAQLRQDLEGLQEHAAKMQERSRQPVALVAHIDNSGVITQAYEVIDREKVTVAV</sequence>
<evidence type="ECO:0000256" key="1">
    <source>
        <dbReference type="SAM" id="Coils"/>
    </source>
</evidence>
<dbReference type="EMBL" id="CP034184">
    <property type="protein sequence ID" value="AZI44330.1"/>
    <property type="molecule type" value="Genomic_DNA"/>
</dbReference>
<dbReference type="OrthoDB" id="69017at2"/>
<dbReference type="KEGG" id="dph:EHF33_15700"/>
<evidence type="ECO:0000313" key="3">
    <source>
        <dbReference type="Proteomes" id="UP000276417"/>
    </source>
</evidence>
<keyword evidence="3" id="KW-1185">Reference proteome</keyword>
<evidence type="ECO:0000313" key="2">
    <source>
        <dbReference type="EMBL" id="AZI44330.1"/>
    </source>
</evidence>
<gene>
    <name evidence="2" type="ORF">EHF33_15700</name>
</gene>
<dbReference type="Proteomes" id="UP000276417">
    <property type="component" value="Chromosome 2"/>
</dbReference>
<accession>A0A3G8YHK6</accession>
<keyword evidence="1" id="KW-0175">Coiled coil</keyword>
<dbReference type="AlphaFoldDB" id="A0A3G8YHK6"/>
<proteinExistence type="predicted"/>
<organism evidence="2 3">
    <name type="scientific">Deinococcus psychrotolerans</name>
    <dbReference type="NCBI Taxonomy" id="2489213"/>
    <lineage>
        <taxon>Bacteria</taxon>
        <taxon>Thermotogati</taxon>
        <taxon>Deinococcota</taxon>
        <taxon>Deinococci</taxon>
        <taxon>Deinococcales</taxon>
        <taxon>Deinococcaceae</taxon>
        <taxon>Deinococcus</taxon>
    </lineage>
</organism>
<protein>
    <submittedName>
        <fullName evidence="2">Uncharacterized protein</fullName>
    </submittedName>
</protein>
<reference evidence="2 3" key="1">
    <citation type="submission" date="2018-11" db="EMBL/GenBank/DDBJ databases">
        <title>Deinococcus shelandsis sp. nov., isolated from South Shetland Islands soil of Antarctica.</title>
        <authorList>
            <person name="Tian J."/>
        </authorList>
    </citation>
    <scope>NUCLEOTIDE SEQUENCE [LARGE SCALE GENOMIC DNA]</scope>
    <source>
        <strain evidence="2 3">S14-83T</strain>
    </source>
</reference>
<dbReference type="RefSeq" id="WP_124873864.1">
    <property type="nucleotide sequence ID" value="NZ_CP034184.1"/>
</dbReference>